<dbReference type="NCBIfam" id="TIGR04057">
    <property type="entry name" value="SusC_RagA_signa"/>
    <property type="match status" value="1"/>
</dbReference>
<dbReference type="SUPFAM" id="SSF49464">
    <property type="entry name" value="Carboxypeptidase regulatory domain-like"/>
    <property type="match status" value="1"/>
</dbReference>
<evidence type="ECO:0000259" key="12">
    <source>
        <dbReference type="Pfam" id="PF07715"/>
    </source>
</evidence>
<keyword evidence="6 8" id="KW-0472">Membrane</keyword>
<keyword evidence="3 8" id="KW-1134">Transmembrane beta strand</keyword>
<accession>A0ABW5YKC4</accession>
<comment type="subcellular location">
    <subcellularLocation>
        <location evidence="1 8">Cell outer membrane</location>
        <topology evidence="1 8">Multi-pass membrane protein</topology>
    </subcellularLocation>
</comment>
<feature type="transmembrane region" description="Helical" evidence="10">
    <location>
        <begin position="12"/>
        <end position="32"/>
    </location>
</feature>
<dbReference type="Pfam" id="PF13715">
    <property type="entry name" value="CarbopepD_reg_2"/>
    <property type="match status" value="1"/>
</dbReference>
<sequence length="1028" mass="112085">MNNILFGKCRNGIPAYFAIMCCYLLSLTTTYGTTSTNFLKSDGLFTGMVNDFPSPTTRLQEMVTGVVKDSEGPMAGVSVSVKGANRGTITDFDGRYIITAAQSDTLVFSYMGYHTVAVKVVQSVLDVRMEVSAQQLKEVVVNAGYYTVKDKERTGSIARVTASTIEKQPVANVLAAMQGQMAGVAITQATGVPGGGFSIQIRGVNSLRAEGNQPLYIVDGLPFSTESLGNIALSGSIMGGVLNPLNSINPSDIESIEVLKDADATAIYGSRGANGVVLITTKKGKQGKTQFHFDSYTGVGQVTRKLDLLNTEQYIAVREEAFANDGISPLPSWAYDVNGTWDRTRYTDWQKELIGGNAFIRNVSMGVSGGTGLTQFMLKGTHYNETTVFPGDFKYRKSAVHFSVTHSSADKKFNVNFSSNYVGDSNNLLSTDLTRTATVLAPNAPALYTEDGELNWENSTWDNPLRLLEGTYETKVKSLYSGGLLSYALLPSLTVKTAFGYSATNVHEFSTTPSTIYNPAYGLTSAVSSSMVNTSEQQSWNIEPQIQWQQAVGKGKFDVLVGGTFQARDASQLALYGMGYTSNSLLHNIAAASYTQVLNNSSLQYRYSALFGRFNYSLNDKYFINVTGRRDGSSRFGPGNRFANFGAVGVAWLFGNELAVQNALSFLSFGKLRASYGSTGSDQIGDYQFLNTYTPSGVPYNGVVGLSPVRLFNPDFSWEVNKKFEVALETGYFKNRILLTAAYFKNRSSNQLVGIPLPGTTGFTSVQANLDATVENRGVELELRTVNVSRPNFKWVSTVNLTVPQNELISFPDLEGSVYANQFVIGESLSIRKVYEFTGVDPTTGIYTFKDFNGDGLLTDKEDRQKIVDTSPEYYGGFTNSLTYKNIGLDFMFQFVKQVGVNSNSVTDLPGTASNMPTSILDHWETAGDIAPTQVYTAGFNGDAVNAFYTNFIRSDAAYSDASYVRLKNVSLSYALPKSVLPMLHCKLYLQGQNLLTITKFQGADPENQMRGQLPTLRVLTAGVQLTF</sequence>
<keyword evidence="2 8" id="KW-0813">Transport</keyword>
<dbReference type="InterPro" id="IPR023997">
    <property type="entry name" value="TonB-dep_OMP_SusC/RagA_CS"/>
</dbReference>
<reference evidence="14" key="1">
    <citation type="journal article" date="2019" name="Int. J. Syst. Evol. Microbiol.">
        <title>The Global Catalogue of Microorganisms (GCM) 10K type strain sequencing project: providing services to taxonomists for standard genome sequencing and annotation.</title>
        <authorList>
            <consortium name="The Broad Institute Genomics Platform"/>
            <consortium name="The Broad Institute Genome Sequencing Center for Infectious Disease"/>
            <person name="Wu L."/>
            <person name="Ma J."/>
        </authorList>
    </citation>
    <scope>NUCLEOTIDE SEQUENCE [LARGE SCALE GENOMIC DNA]</scope>
    <source>
        <strain evidence="14">KCTC 22671</strain>
    </source>
</reference>
<evidence type="ECO:0000256" key="4">
    <source>
        <dbReference type="ARBA" id="ARBA00022692"/>
    </source>
</evidence>
<gene>
    <name evidence="13" type="ORF">ACFS5J_04970</name>
</gene>
<dbReference type="Gene3D" id="2.170.130.10">
    <property type="entry name" value="TonB-dependent receptor, plug domain"/>
    <property type="match status" value="1"/>
</dbReference>
<comment type="similarity">
    <text evidence="8 9">Belongs to the TonB-dependent receptor family.</text>
</comment>
<dbReference type="InterPro" id="IPR037066">
    <property type="entry name" value="Plug_dom_sf"/>
</dbReference>
<keyword evidence="5 9" id="KW-0798">TonB box</keyword>
<dbReference type="SUPFAM" id="SSF56935">
    <property type="entry name" value="Porins"/>
    <property type="match status" value="1"/>
</dbReference>
<evidence type="ECO:0000313" key="13">
    <source>
        <dbReference type="EMBL" id="MFD2891362.1"/>
    </source>
</evidence>
<evidence type="ECO:0000256" key="5">
    <source>
        <dbReference type="ARBA" id="ARBA00023077"/>
    </source>
</evidence>
<dbReference type="Gene3D" id="2.60.40.1120">
    <property type="entry name" value="Carboxypeptidase-like, regulatory domain"/>
    <property type="match status" value="1"/>
</dbReference>
<evidence type="ECO:0000256" key="9">
    <source>
        <dbReference type="RuleBase" id="RU003357"/>
    </source>
</evidence>
<evidence type="ECO:0000256" key="8">
    <source>
        <dbReference type="PROSITE-ProRule" id="PRU01360"/>
    </source>
</evidence>
<dbReference type="Pfam" id="PF00593">
    <property type="entry name" value="TonB_dep_Rec_b-barrel"/>
    <property type="match status" value="1"/>
</dbReference>
<evidence type="ECO:0000256" key="10">
    <source>
        <dbReference type="SAM" id="Phobius"/>
    </source>
</evidence>
<keyword evidence="14" id="KW-1185">Reference proteome</keyword>
<comment type="caution">
    <text evidence="13">The sequence shown here is derived from an EMBL/GenBank/DDBJ whole genome shotgun (WGS) entry which is preliminary data.</text>
</comment>
<protein>
    <submittedName>
        <fullName evidence="13">SusC/RagA family TonB-linked outer membrane protein</fullName>
    </submittedName>
</protein>
<feature type="domain" description="TonB-dependent receptor plug" evidence="12">
    <location>
        <begin position="151"/>
        <end position="276"/>
    </location>
</feature>
<dbReference type="InterPro" id="IPR039426">
    <property type="entry name" value="TonB-dep_rcpt-like"/>
</dbReference>
<dbReference type="Gene3D" id="2.40.170.20">
    <property type="entry name" value="TonB-dependent receptor, beta-barrel domain"/>
    <property type="match status" value="1"/>
</dbReference>
<dbReference type="InterPro" id="IPR000531">
    <property type="entry name" value="Beta-barrel_TonB"/>
</dbReference>
<feature type="domain" description="TonB-dependent receptor-like beta-barrel" evidence="11">
    <location>
        <begin position="438"/>
        <end position="995"/>
    </location>
</feature>
<keyword evidence="4 8" id="KW-0812">Transmembrane</keyword>
<evidence type="ECO:0000256" key="7">
    <source>
        <dbReference type="ARBA" id="ARBA00023237"/>
    </source>
</evidence>
<dbReference type="InterPro" id="IPR036942">
    <property type="entry name" value="Beta-barrel_TonB_sf"/>
</dbReference>
<organism evidence="13 14">
    <name type="scientific">Flavobacterium chuncheonense</name>
    <dbReference type="NCBI Taxonomy" id="2026653"/>
    <lineage>
        <taxon>Bacteria</taxon>
        <taxon>Pseudomonadati</taxon>
        <taxon>Bacteroidota</taxon>
        <taxon>Flavobacteriia</taxon>
        <taxon>Flavobacteriales</taxon>
        <taxon>Flavobacteriaceae</taxon>
        <taxon>Flavobacterium</taxon>
    </lineage>
</organism>
<evidence type="ECO:0000259" key="11">
    <source>
        <dbReference type="Pfam" id="PF00593"/>
    </source>
</evidence>
<keyword evidence="10" id="KW-1133">Transmembrane helix</keyword>
<dbReference type="Proteomes" id="UP001597534">
    <property type="component" value="Unassembled WGS sequence"/>
</dbReference>
<evidence type="ECO:0000256" key="1">
    <source>
        <dbReference type="ARBA" id="ARBA00004571"/>
    </source>
</evidence>
<evidence type="ECO:0000256" key="3">
    <source>
        <dbReference type="ARBA" id="ARBA00022452"/>
    </source>
</evidence>
<dbReference type="PROSITE" id="PS52016">
    <property type="entry name" value="TONB_DEPENDENT_REC_3"/>
    <property type="match status" value="1"/>
</dbReference>
<evidence type="ECO:0000256" key="6">
    <source>
        <dbReference type="ARBA" id="ARBA00023136"/>
    </source>
</evidence>
<proteinExistence type="inferred from homology"/>
<dbReference type="NCBIfam" id="TIGR04056">
    <property type="entry name" value="OMP_RagA_SusC"/>
    <property type="match status" value="1"/>
</dbReference>
<keyword evidence="7 8" id="KW-0998">Cell outer membrane</keyword>
<name>A0ABW5YKC4_9FLAO</name>
<dbReference type="InterPro" id="IPR023996">
    <property type="entry name" value="TonB-dep_OMP_SusC/RagA"/>
</dbReference>
<dbReference type="Pfam" id="PF07715">
    <property type="entry name" value="Plug"/>
    <property type="match status" value="1"/>
</dbReference>
<dbReference type="InterPro" id="IPR012910">
    <property type="entry name" value="Plug_dom"/>
</dbReference>
<dbReference type="EMBL" id="JBHUPC010000012">
    <property type="protein sequence ID" value="MFD2891362.1"/>
    <property type="molecule type" value="Genomic_DNA"/>
</dbReference>
<evidence type="ECO:0000256" key="2">
    <source>
        <dbReference type="ARBA" id="ARBA00022448"/>
    </source>
</evidence>
<dbReference type="RefSeq" id="WP_379810938.1">
    <property type="nucleotide sequence ID" value="NZ_JBHUPC010000012.1"/>
</dbReference>
<evidence type="ECO:0000313" key="14">
    <source>
        <dbReference type="Proteomes" id="UP001597534"/>
    </source>
</evidence>
<dbReference type="InterPro" id="IPR008969">
    <property type="entry name" value="CarboxyPept-like_regulatory"/>
</dbReference>